<protein>
    <submittedName>
        <fullName evidence="2">Uncharacterized protein</fullName>
    </submittedName>
</protein>
<feature type="region of interest" description="Disordered" evidence="1">
    <location>
        <begin position="1"/>
        <end position="199"/>
    </location>
</feature>
<name>A0A9D4NYR0_DERFA</name>
<feature type="compositionally biased region" description="Polar residues" evidence="1">
    <location>
        <begin position="53"/>
        <end position="62"/>
    </location>
</feature>
<feature type="compositionally biased region" description="Basic residues" evidence="1">
    <location>
        <begin position="123"/>
        <end position="137"/>
    </location>
</feature>
<feature type="compositionally biased region" description="Basic and acidic residues" evidence="1">
    <location>
        <begin position="92"/>
        <end position="101"/>
    </location>
</feature>
<reference evidence="2" key="2">
    <citation type="journal article" date="2021" name="World Allergy Organ. J.">
        <title>Chromosome-level assembly of Dermatophagoides farinae genome and transcriptome reveals two novel allergens Der f 37 and Der f 39.</title>
        <authorList>
            <person name="Chen J."/>
            <person name="Cai Z."/>
            <person name="Fan D."/>
            <person name="Hu J."/>
            <person name="Hou Y."/>
            <person name="He Y."/>
            <person name="Zhang Z."/>
            <person name="Zhao Z."/>
            <person name="Gao P."/>
            <person name="Hu W."/>
            <person name="Sun J."/>
            <person name="Li J."/>
            <person name="Ji K."/>
        </authorList>
    </citation>
    <scope>NUCLEOTIDE SEQUENCE</scope>
    <source>
        <strain evidence="2">JKM2019</strain>
    </source>
</reference>
<proteinExistence type="predicted"/>
<dbReference type="AlphaFoldDB" id="A0A9D4NYR0"/>
<dbReference type="Proteomes" id="UP000828236">
    <property type="component" value="Unassembled WGS sequence"/>
</dbReference>
<comment type="caution">
    <text evidence="2">The sequence shown here is derived from an EMBL/GenBank/DDBJ whole genome shotgun (WGS) entry which is preliminary data.</text>
</comment>
<gene>
    <name evidence="2" type="ORF">HUG17_8272</name>
</gene>
<feature type="compositionally biased region" description="Basic residues" evidence="1">
    <location>
        <begin position="344"/>
        <end position="377"/>
    </location>
</feature>
<evidence type="ECO:0000256" key="1">
    <source>
        <dbReference type="SAM" id="MobiDB-lite"/>
    </source>
</evidence>
<accession>A0A9D4NYR0</accession>
<feature type="compositionally biased region" description="Basic residues" evidence="1">
    <location>
        <begin position="297"/>
        <end position="313"/>
    </location>
</feature>
<organism evidence="2">
    <name type="scientific">Dermatophagoides farinae</name>
    <name type="common">American house dust mite</name>
    <dbReference type="NCBI Taxonomy" id="6954"/>
    <lineage>
        <taxon>Eukaryota</taxon>
        <taxon>Metazoa</taxon>
        <taxon>Ecdysozoa</taxon>
        <taxon>Arthropoda</taxon>
        <taxon>Chelicerata</taxon>
        <taxon>Arachnida</taxon>
        <taxon>Acari</taxon>
        <taxon>Acariformes</taxon>
        <taxon>Sarcoptiformes</taxon>
        <taxon>Astigmata</taxon>
        <taxon>Psoroptidia</taxon>
        <taxon>Analgoidea</taxon>
        <taxon>Pyroglyphidae</taxon>
        <taxon>Dermatophagoidinae</taxon>
        <taxon>Dermatophagoides</taxon>
    </lineage>
</organism>
<feature type="compositionally biased region" description="Polar residues" evidence="1">
    <location>
        <begin position="465"/>
        <end position="480"/>
    </location>
</feature>
<feature type="compositionally biased region" description="Basic and acidic residues" evidence="1">
    <location>
        <begin position="279"/>
        <end position="296"/>
    </location>
</feature>
<feature type="region of interest" description="Disordered" evidence="1">
    <location>
        <begin position="463"/>
        <end position="483"/>
    </location>
</feature>
<reference evidence="2" key="1">
    <citation type="submission" date="2020-06" db="EMBL/GenBank/DDBJ databases">
        <authorList>
            <person name="Ji K."/>
            <person name="Li J."/>
        </authorList>
    </citation>
    <scope>NUCLEOTIDE SEQUENCE</scope>
    <source>
        <strain evidence="2">JKM2019</strain>
        <tissue evidence="2">Whole body</tissue>
    </source>
</reference>
<sequence>MDSKASDDVTPTAKPIENVNDKNQTSITNDDDPGSEGEYRSSSAEPIEKRSHFQSSTVNGSQKDVKKYLVKRSSKSPINSRSRSPRRYVSMDNRRRNDFRRNRPFSNFRSRNNTDRFDPGFNRNRRFHRNNNYRKQRNYSQSPSPQSSSRQSPSTNGNVNKNYDTKFGLNVKGDDNNNNNQKEEKVTVLKPSDIKNSAKQSAKSFLDMLEEKRMMEAFPKTTVVTVEMKKQIPVKIPKFVNTFNTLHGLSTLAAEVKSNDTKQKQDSDSDGSKAIFNSSREEGEIRSDLDEQEKNNSVKKTKNRKKLLKKKKAITTDESSNKRSGGEKSAKKRKKNIRNNLNNKNKKSKKQKIQSKKRKKLSNSNKKDKKKSKNKSKHFSDDNNMITDDKDQALISKTECQSSANNTIVSTIQEDWPKEMILYTKTKPVVQFSINRKCKNEFNDLLPRFESYNKSTGIDEFDSRSAISQSTSSKYQNSTPKEIEENGAENMATLMMGSTIKQEHRKKTIIPSEPMKLDMNHDYEHYYQYYRDSGIPYIQDENELHLSSHYCAYYRMLNSYDYNREQLTKWSSNLGLRLIETNKYDHMPGLKQETNGQKESNNENDADIVSIQNIKEEIKNEDEIEDKFPNKIKQIQLNDYITYPKLYPPYQDSILVEPSYSPPPSPPPSRPIMTVLETSDWITLPNGVKVAPGTKQIIVHPYNRPIY</sequence>
<evidence type="ECO:0000313" key="2">
    <source>
        <dbReference type="EMBL" id="KAH7640803.1"/>
    </source>
</evidence>
<feature type="compositionally biased region" description="Basic and acidic residues" evidence="1">
    <location>
        <begin position="257"/>
        <end position="271"/>
    </location>
</feature>
<dbReference type="EMBL" id="SDOV01000005">
    <property type="protein sequence ID" value="KAH7640803.1"/>
    <property type="molecule type" value="Genomic_DNA"/>
</dbReference>
<feature type="compositionally biased region" description="Low complexity" evidence="1">
    <location>
        <begin position="140"/>
        <end position="154"/>
    </location>
</feature>
<feature type="region of interest" description="Disordered" evidence="1">
    <location>
        <begin position="256"/>
        <end position="388"/>
    </location>
</feature>
<feature type="compositionally biased region" description="Basic and acidic residues" evidence="1">
    <location>
        <begin position="319"/>
        <end position="329"/>
    </location>
</feature>